<evidence type="ECO:0000256" key="1">
    <source>
        <dbReference type="SAM" id="SignalP"/>
    </source>
</evidence>
<dbReference type="KEGG" id="ffl:HYN86_05385"/>
<gene>
    <name evidence="2" type="ORF">HYN86_05385</name>
</gene>
<evidence type="ECO:0008006" key="4">
    <source>
        <dbReference type="Google" id="ProtNLM"/>
    </source>
</evidence>
<name>A0A344LQ70_9FLAO</name>
<keyword evidence="3" id="KW-1185">Reference proteome</keyword>
<proteinExistence type="predicted"/>
<protein>
    <recommendedName>
        <fullName evidence="4">Lipoprotein</fullName>
    </recommendedName>
</protein>
<evidence type="ECO:0000313" key="2">
    <source>
        <dbReference type="EMBL" id="AXB56062.1"/>
    </source>
</evidence>
<accession>A0A344LQ70</accession>
<feature type="signal peptide" evidence="1">
    <location>
        <begin position="1"/>
        <end position="21"/>
    </location>
</feature>
<reference evidence="2 3" key="1">
    <citation type="submission" date="2018-06" db="EMBL/GenBank/DDBJ databases">
        <title>Genome sequencing of Flavobacterium.</title>
        <authorList>
            <person name="Baek M.-G."/>
            <person name="Yi H."/>
        </authorList>
    </citation>
    <scope>NUCLEOTIDE SEQUENCE [LARGE SCALE GENOMIC DNA]</scope>
    <source>
        <strain evidence="2 3">HYN0086</strain>
    </source>
</reference>
<dbReference type="EMBL" id="CP030261">
    <property type="protein sequence ID" value="AXB56062.1"/>
    <property type="molecule type" value="Genomic_DNA"/>
</dbReference>
<dbReference type="OrthoDB" id="1149023at2"/>
<dbReference type="Proteomes" id="UP000251561">
    <property type="component" value="Chromosome"/>
</dbReference>
<evidence type="ECO:0000313" key="3">
    <source>
        <dbReference type="Proteomes" id="UP000251561"/>
    </source>
</evidence>
<dbReference type="RefSeq" id="WP_113677114.1">
    <property type="nucleotide sequence ID" value="NZ_CP030261.1"/>
</dbReference>
<dbReference type="PROSITE" id="PS51257">
    <property type="entry name" value="PROKAR_LIPOPROTEIN"/>
    <property type="match status" value="1"/>
</dbReference>
<dbReference type="AlphaFoldDB" id="A0A344LQ70"/>
<keyword evidence="1" id="KW-0732">Signal</keyword>
<sequence>MKKLILILAALLIFLSCKENNTINTKKMSNLTSKNYIEAMFKRIKRYDYEPMYYLSYEQNSCFSEVLVNDIPVYKNFQKESRGQTFEINNFIFKNGIQKVTIRLYPAGKIGSADFSTLVFDTAMKVNITEADNKNRDAKDKKIATYITPLDIKVDAEGYETTKFKFTGQNYFEGSFTFNATVPYEFNTLDHAQDLSKWNKDILEKRVVSFYKNQWNILNEKREDDYFSYLELKEKESCQSLFYGKAELKETLETYLEPFTNTTFKLEPLENYIVKLYGDGRIVCLELKSLKPKKRGKSALWGRYKDGETSLMKFRKYYLYIPEGEDELKILR</sequence>
<feature type="chain" id="PRO_5016822583" description="Lipoprotein" evidence="1">
    <location>
        <begin position="22"/>
        <end position="332"/>
    </location>
</feature>
<organism evidence="2 3">
    <name type="scientific">Flavobacterium fluviale</name>
    <dbReference type="NCBI Taxonomy" id="2249356"/>
    <lineage>
        <taxon>Bacteria</taxon>
        <taxon>Pseudomonadati</taxon>
        <taxon>Bacteroidota</taxon>
        <taxon>Flavobacteriia</taxon>
        <taxon>Flavobacteriales</taxon>
        <taxon>Flavobacteriaceae</taxon>
        <taxon>Flavobacterium</taxon>
    </lineage>
</organism>